<dbReference type="PANTHER" id="PTHR22897">
    <property type="entry name" value="QUIESCIN Q6-RELATED SULFHYDRYL OXIDASE"/>
    <property type="match status" value="1"/>
</dbReference>
<dbReference type="OrthoDB" id="59470at2759"/>
<proteinExistence type="predicted"/>
<dbReference type="EC" id="1.8.3.2" evidence="7"/>
<comment type="cofactor">
    <cofactor evidence="1 7">
        <name>FAD</name>
        <dbReference type="ChEBI" id="CHEBI:57692"/>
    </cofactor>
</comment>
<dbReference type="Gene3D" id="1.20.120.1960">
    <property type="entry name" value="QSOX sulfhydryl oxidase domain"/>
    <property type="match status" value="1"/>
</dbReference>
<evidence type="ECO:0000256" key="7">
    <source>
        <dbReference type="RuleBase" id="RU371123"/>
    </source>
</evidence>
<evidence type="ECO:0000313" key="10">
    <source>
        <dbReference type="Proteomes" id="UP000595437"/>
    </source>
</evidence>
<accession>A0A7T8GW72</accession>
<dbReference type="GO" id="GO:0016971">
    <property type="term" value="F:flavin-dependent sulfhydryl oxidase activity"/>
    <property type="evidence" value="ECO:0007669"/>
    <property type="project" value="InterPro"/>
</dbReference>
<keyword evidence="6" id="KW-1015">Disulfide bond</keyword>
<evidence type="ECO:0000256" key="3">
    <source>
        <dbReference type="ARBA" id="ARBA00022729"/>
    </source>
</evidence>
<feature type="non-terminal residue" evidence="9">
    <location>
        <position position="164"/>
    </location>
</feature>
<dbReference type="EMBL" id="CP045902">
    <property type="protein sequence ID" value="QQP38616.1"/>
    <property type="molecule type" value="Genomic_DNA"/>
</dbReference>
<dbReference type="GO" id="GO:0006457">
    <property type="term" value="P:protein folding"/>
    <property type="evidence" value="ECO:0007669"/>
    <property type="project" value="TreeGrafter"/>
</dbReference>
<feature type="domain" description="ERV/ALR sulfhydryl oxidase" evidence="8">
    <location>
        <begin position="86"/>
        <end position="164"/>
    </location>
</feature>
<keyword evidence="10" id="KW-1185">Reference proteome</keyword>
<dbReference type="GO" id="GO:0000139">
    <property type="term" value="C:Golgi membrane"/>
    <property type="evidence" value="ECO:0007669"/>
    <property type="project" value="TreeGrafter"/>
</dbReference>
<keyword evidence="4 7" id="KW-0274">FAD</keyword>
<evidence type="ECO:0000256" key="1">
    <source>
        <dbReference type="ARBA" id="ARBA00001974"/>
    </source>
</evidence>
<organism evidence="9 10">
    <name type="scientific">Caligus rogercresseyi</name>
    <name type="common">Sea louse</name>
    <dbReference type="NCBI Taxonomy" id="217165"/>
    <lineage>
        <taxon>Eukaryota</taxon>
        <taxon>Metazoa</taxon>
        <taxon>Ecdysozoa</taxon>
        <taxon>Arthropoda</taxon>
        <taxon>Crustacea</taxon>
        <taxon>Multicrustacea</taxon>
        <taxon>Hexanauplia</taxon>
        <taxon>Copepoda</taxon>
        <taxon>Siphonostomatoida</taxon>
        <taxon>Caligidae</taxon>
        <taxon>Caligus</taxon>
    </lineage>
</organism>
<protein>
    <recommendedName>
        <fullName evidence="7">Sulfhydryl oxidase</fullName>
        <ecNumber evidence="7">1.8.3.2</ecNumber>
    </recommendedName>
</protein>
<dbReference type="GO" id="GO:0005615">
    <property type="term" value="C:extracellular space"/>
    <property type="evidence" value="ECO:0007669"/>
    <property type="project" value="TreeGrafter"/>
</dbReference>
<evidence type="ECO:0000256" key="4">
    <source>
        <dbReference type="ARBA" id="ARBA00022827"/>
    </source>
</evidence>
<dbReference type="Pfam" id="PF04777">
    <property type="entry name" value="Evr1_Alr"/>
    <property type="match status" value="1"/>
</dbReference>
<dbReference type="GO" id="GO:0003756">
    <property type="term" value="F:protein disulfide isomerase activity"/>
    <property type="evidence" value="ECO:0007669"/>
    <property type="project" value="TreeGrafter"/>
</dbReference>
<name>A0A7T8GW72_CALRO</name>
<dbReference type="Proteomes" id="UP000595437">
    <property type="component" value="Chromosome 13"/>
</dbReference>
<evidence type="ECO:0000259" key="8">
    <source>
        <dbReference type="PROSITE" id="PS51324"/>
    </source>
</evidence>
<reference evidence="10" key="1">
    <citation type="submission" date="2021-01" db="EMBL/GenBank/DDBJ databases">
        <title>Caligus Genome Assembly.</title>
        <authorList>
            <person name="Gallardo-Escarate C."/>
        </authorList>
    </citation>
    <scope>NUCLEOTIDE SEQUENCE [LARGE SCALE GENOMIC DNA]</scope>
</reference>
<comment type="catalytic activity">
    <reaction evidence="7">
        <text>2 R'C(R)SH + O2 = R'C(R)S-S(R)CR' + H2O2</text>
        <dbReference type="Rhea" id="RHEA:17357"/>
        <dbReference type="ChEBI" id="CHEBI:15379"/>
        <dbReference type="ChEBI" id="CHEBI:16240"/>
        <dbReference type="ChEBI" id="CHEBI:16520"/>
        <dbReference type="ChEBI" id="CHEBI:17412"/>
        <dbReference type="EC" id="1.8.3.2"/>
    </reaction>
</comment>
<gene>
    <name evidence="9" type="ORF">FKW44_019239</name>
</gene>
<dbReference type="SUPFAM" id="SSF69000">
    <property type="entry name" value="FAD-dependent thiol oxidase"/>
    <property type="match status" value="1"/>
</dbReference>
<keyword evidence="5 7" id="KW-0560">Oxidoreductase</keyword>
<feature type="non-terminal residue" evidence="9">
    <location>
        <position position="1"/>
    </location>
</feature>
<keyword evidence="3" id="KW-0732">Signal</keyword>
<evidence type="ECO:0000256" key="2">
    <source>
        <dbReference type="ARBA" id="ARBA00022630"/>
    </source>
</evidence>
<evidence type="ECO:0000256" key="5">
    <source>
        <dbReference type="ARBA" id="ARBA00023002"/>
    </source>
</evidence>
<evidence type="ECO:0000313" key="9">
    <source>
        <dbReference type="EMBL" id="QQP38616.1"/>
    </source>
</evidence>
<dbReference type="InterPro" id="IPR042568">
    <property type="entry name" value="QSOX_FAD-bd_sf"/>
</dbReference>
<dbReference type="InterPro" id="IPR039798">
    <property type="entry name" value="Sulfhydryl_oxidase"/>
</dbReference>
<dbReference type="AlphaFoldDB" id="A0A7T8GW72"/>
<dbReference type="PROSITE" id="PS51324">
    <property type="entry name" value="ERV_ALR"/>
    <property type="match status" value="1"/>
</dbReference>
<evidence type="ECO:0000256" key="6">
    <source>
        <dbReference type="ARBA" id="ARBA00023157"/>
    </source>
</evidence>
<dbReference type="Gene3D" id="1.20.120.310">
    <property type="entry name" value="ERV/ALR sulfhydryl oxidase domain"/>
    <property type="match status" value="1"/>
</dbReference>
<dbReference type="PANTHER" id="PTHR22897:SF8">
    <property type="entry name" value="SULFHYDRYL OXIDASE"/>
    <property type="match status" value="1"/>
</dbReference>
<dbReference type="InterPro" id="IPR036774">
    <property type="entry name" value="ERV/ALR_sulphydryl_oxid_sf"/>
</dbReference>
<keyword evidence="2 7" id="KW-0285">Flavoprotein</keyword>
<sequence>NLNLPDVVYEGDLEKVVKYMLSVEIPMYSLEDNSRTLLRYLPLRKEIITTILELRNWLDETPDISEEDYKSKVIPFVIHHRIGRVVRINSYFRGYPCGVWTLFHVLSVEAMNTEESELSQEGPTRVTLSIMEYIKYFFSCRNCAENFMKKVDSIGYLPSAPETT</sequence>
<dbReference type="InterPro" id="IPR017905">
    <property type="entry name" value="ERV/ALR_sulphydryl_oxidase"/>
</dbReference>